<dbReference type="Pfam" id="PF06230">
    <property type="entry name" value="LpxI_C"/>
    <property type="match status" value="1"/>
</dbReference>
<comment type="caution">
    <text evidence="1">The sequence shown here is derived from an EMBL/GenBank/DDBJ whole genome shotgun (WGS) entry which is preliminary data.</text>
</comment>
<dbReference type="Gene3D" id="3.40.140.80">
    <property type="match status" value="1"/>
</dbReference>
<dbReference type="Gene3D" id="3.40.50.20">
    <property type="match status" value="1"/>
</dbReference>
<accession>A0A6M7TN51</accession>
<dbReference type="RefSeq" id="WP_064985505.1">
    <property type="nucleotide sequence ID" value="NZ_CP033507.1"/>
</dbReference>
<dbReference type="InterPro" id="IPR010415">
    <property type="entry name" value="LpxI_C"/>
</dbReference>
<protein>
    <submittedName>
        <fullName evidence="1">LpxI family protein</fullName>
    </submittedName>
</protein>
<dbReference type="EMBL" id="QZXA01000010">
    <property type="protein sequence ID" value="RJT30652.1"/>
    <property type="molecule type" value="Genomic_DNA"/>
</dbReference>
<sequence>MATIPTMKTEAASAGLDLPPDARVGIIAGGGSLPVEVAAGSAGQGYPPFIVLMEGEADRLPELCRYEHETLALEAIGSLIPLLKRHRITHLVLAGEIKRRPRLTHLRPSLSLLAVIPIVVMALARGDDGLLKVVARGLEARGIKVMGAHEIVPSLVAAEGVLTKAVPQKSDWRDIEAGFAAAKAIGALDIGQAAIAVGGRAIALEGIEGTAGLLDRAKLLRGHGRIAGKTRGVLVKCAKPGQELRADLPSIGPQTVEAAHAAGLAGIAVEAGRSLILEGPATLSRANELGLFIVGLAAAEPAHG</sequence>
<evidence type="ECO:0000313" key="2">
    <source>
        <dbReference type="Proteomes" id="UP000275530"/>
    </source>
</evidence>
<keyword evidence="2" id="KW-1185">Reference proteome</keyword>
<reference evidence="1 2" key="1">
    <citation type="submission" date="2018-09" db="EMBL/GenBank/DDBJ databases">
        <title>Mesorhizobium carmichaelinearum sp. nov. isolated from Carmichaelinea spp. root nodules in New Zealand.</title>
        <authorList>
            <person name="De Meyer S.E."/>
        </authorList>
    </citation>
    <scope>NUCLEOTIDE SEQUENCE [LARGE SCALE GENOMIC DNA]</scope>
    <source>
        <strain evidence="1 2">LMG 28313</strain>
    </source>
</reference>
<proteinExistence type="predicted"/>
<dbReference type="PANTHER" id="PTHR39962">
    <property type="entry name" value="BLL4848 PROTEIN"/>
    <property type="match status" value="1"/>
</dbReference>
<name>A0A6M7TN51_9HYPH</name>
<dbReference type="Proteomes" id="UP000275530">
    <property type="component" value="Unassembled WGS sequence"/>
</dbReference>
<dbReference type="AlphaFoldDB" id="A0A6M7TN51"/>
<dbReference type="InterPro" id="IPR041255">
    <property type="entry name" value="LpxI_N"/>
</dbReference>
<dbReference type="InterPro" id="IPR053174">
    <property type="entry name" value="LpxI"/>
</dbReference>
<organism evidence="1 2">
    <name type="scientific">Mesorhizobium jarvisii</name>
    <dbReference type="NCBI Taxonomy" id="1777867"/>
    <lineage>
        <taxon>Bacteria</taxon>
        <taxon>Pseudomonadati</taxon>
        <taxon>Pseudomonadota</taxon>
        <taxon>Alphaproteobacteria</taxon>
        <taxon>Hyphomicrobiales</taxon>
        <taxon>Phyllobacteriaceae</taxon>
        <taxon>Mesorhizobium</taxon>
    </lineage>
</organism>
<dbReference type="Pfam" id="PF17930">
    <property type="entry name" value="LpxI_N"/>
    <property type="match status" value="1"/>
</dbReference>
<dbReference type="InterPro" id="IPR043167">
    <property type="entry name" value="LpxI_C_sf"/>
</dbReference>
<evidence type="ECO:0000313" key="1">
    <source>
        <dbReference type="EMBL" id="RJT30652.1"/>
    </source>
</evidence>
<gene>
    <name evidence="1" type="ORF">D3242_25125</name>
</gene>
<dbReference type="PANTHER" id="PTHR39962:SF1">
    <property type="entry name" value="LPXI FAMILY PROTEIN"/>
    <property type="match status" value="1"/>
</dbReference>